<feature type="region of interest" description="Disordered" evidence="9">
    <location>
        <begin position="498"/>
        <end position="553"/>
    </location>
</feature>
<dbReference type="InterPro" id="IPR011527">
    <property type="entry name" value="ABC1_TM_dom"/>
</dbReference>
<dbReference type="GO" id="GO:0005524">
    <property type="term" value="F:ATP binding"/>
    <property type="evidence" value="ECO:0007669"/>
    <property type="project" value="UniProtKB-KW"/>
</dbReference>
<dbReference type="InterPro" id="IPR017871">
    <property type="entry name" value="ABC_transporter-like_CS"/>
</dbReference>
<keyword evidence="4" id="KW-0677">Repeat</keyword>
<feature type="domain" description="ABC transporter" evidence="11">
    <location>
        <begin position="907"/>
        <end position="1155"/>
    </location>
</feature>
<dbReference type="InterPro" id="IPR050173">
    <property type="entry name" value="ABC_transporter_C-like"/>
</dbReference>
<dbReference type="InterPro" id="IPR036640">
    <property type="entry name" value="ABC1_TM_sf"/>
</dbReference>
<dbReference type="Gene3D" id="3.40.50.300">
    <property type="entry name" value="P-loop containing nucleotide triphosphate hydrolases"/>
    <property type="match status" value="2"/>
</dbReference>
<sequence length="1170" mass="126618">MDVERIASVGWQSVSLATTPLELIVGLYFLWKLLGVSALFGLVASIIAAPVTYYLGTVSADLEDRIQSARDKRVGVISEMLLSIKMIKFNAWESRARERVEQVRQEELKGIAAEFAIGLLMYVVTSISLALMGVFALGHYTLARGEALTPSIAFSALAILEGLQYTTSDIPDEIVAVLQAAVSFLRTARYLQSEEIIPVPGSRFSSDGQTPQTVALSEVTVTWPVDGVVEAKAGSDPAVEAGNTSFTLTDLNVTFAVGQLNLIVGRLGSGKSLLLKALLGEAQILSGLVLSPRSSPTALAEDRLRLVRPFQSSVWQDVSRVAYVPQTTYLQSSTIRANILFGLPLWDERYQETLDACGLRPDVTAFDDGDLTLVGENGVTLSGGQKARVSLARAIYSRASTLLLDDCLSAVDAETAAHIYEKLFKGPLCCGRTVILVSHQVQLVAPAAAKVVVIHEGSVAFDGDSQAFLASKWSDVAREDESKETVGEEEQTVETLLATEAKPSEEQAAGSGSSKDAGSANAFTTQVASETPAIRGNTPEEEDTALKVEPKTAQEETRSFGSIPMHVYWTWLRAGSSAIFWLFVASLFILSSWSAVFTNVWLKWWMQQSSAIETGRAAHSTAWWYGWYSAISLGSVLLIALRKALVYYGTIKSSRALFRQMTNAVLRAPLGFHNACPQGRLLNRFGSDFETVDVSVPYQAAWFLPSVLAIFLNLGAAVLSGGASSLLPVLLVVPAYVWYGRLYCTASRDARRLAMLAYSKVMSSVAEMVAATPVIRAFGASEYLRRAFFDVYDDWLMAKLPAATISHYVSLRLELLGSLLTFLVSALIVLDPGSAWGHTFNAATAGFLLTTIHNVQEAMERTLYSYASLERSLVSVERVIEYTKLPSEAAEIVEPRPHASWPSRGRIDFVNVAARYAADLPLVLKNISFSLPASSKIAIVGSTGSGKSTLVQSLFRLIEADAGEILIDGINVGKIGLQDLRSRLQIVPQDPIILAGSLRSAVDVLGTCKDEEVLAALRAVALIREDVEQSSAVPLPTSNYSTDFSNLSYPISEGGSNLSAGEKQLICLARCILSQSKVIVLDEATSSTDAETEAIVSQSVHKVFTQSTVIAIAHRLRSIIDFDKVLVIEEGEVAEFDSPASLLAKGEESKFYRLCQATGDAEFAYLKDRA</sequence>
<evidence type="ECO:0000256" key="5">
    <source>
        <dbReference type="ARBA" id="ARBA00022741"/>
    </source>
</evidence>
<dbReference type="OrthoDB" id="6500128at2759"/>
<dbReference type="CDD" id="cd03244">
    <property type="entry name" value="ABCC_MRP_domain2"/>
    <property type="match status" value="1"/>
</dbReference>
<dbReference type="InterPro" id="IPR027417">
    <property type="entry name" value="P-loop_NTPase"/>
</dbReference>
<dbReference type="PANTHER" id="PTHR24223:SF353">
    <property type="entry name" value="ABC TRANSPORTER ATP-BINDING PROTEIN_PERMEASE VMR1-RELATED"/>
    <property type="match status" value="1"/>
</dbReference>
<dbReference type="PROSITE" id="PS00211">
    <property type="entry name" value="ABC_TRANSPORTER_1"/>
    <property type="match status" value="2"/>
</dbReference>
<keyword evidence="14" id="KW-1185">Reference proteome</keyword>
<evidence type="ECO:0000313" key="14">
    <source>
        <dbReference type="Proteomes" id="UP000245942"/>
    </source>
</evidence>
<dbReference type="InterPro" id="IPR003439">
    <property type="entry name" value="ABC_transporter-like_ATP-bd"/>
</dbReference>
<evidence type="ECO:0000313" key="13">
    <source>
        <dbReference type="EMBL" id="PWN19710.1"/>
    </source>
</evidence>
<dbReference type="SMART" id="SM00382">
    <property type="entry name" value="AAA"/>
    <property type="match status" value="2"/>
</dbReference>
<evidence type="ECO:0000256" key="1">
    <source>
        <dbReference type="ARBA" id="ARBA00004141"/>
    </source>
</evidence>
<dbReference type="FunFam" id="3.40.50.300:FF:001354">
    <property type="entry name" value="ATP-binding cassette (ABC) transporter, putative"/>
    <property type="match status" value="1"/>
</dbReference>
<dbReference type="SUPFAM" id="SSF90123">
    <property type="entry name" value="ABC transporter transmembrane region"/>
    <property type="match status" value="2"/>
</dbReference>
<keyword evidence="3 10" id="KW-0812">Transmembrane</keyword>
<keyword evidence="8 10" id="KW-0472">Membrane</keyword>
<evidence type="ECO:0000259" key="12">
    <source>
        <dbReference type="PROSITE" id="PS50929"/>
    </source>
</evidence>
<dbReference type="Proteomes" id="UP000245942">
    <property type="component" value="Unassembled WGS sequence"/>
</dbReference>
<evidence type="ECO:0000256" key="3">
    <source>
        <dbReference type="ARBA" id="ARBA00022692"/>
    </source>
</evidence>
<feature type="transmembrane region" description="Helical" evidence="10">
    <location>
        <begin position="115"/>
        <end position="137"/>
    </location>
</feature>
<evidence type="ECO:0000256" key="7">
    <source>
        <dbReference type="ARBA" id="ARBA00022989"/>
    </source>
</evidence>
<keyword evidence="7 10" id="KW-1133">Transmembrane helix</keyword>
<feature type="compositionally biased region" description="Low complexity" evidence="9">
    <location>
        <begin position="508"/>
        <end position="520"/>
    </location>
</feature>
<feature type="compositionally biased region" description="Basic and acidic residues" evidence="9">
    <location>
        <begin position="544"/>
        <end position="553"/>
    </location>
</feature>
<dbReference type="CDD" id="cd03250">
    <property type="entry name" value="ABCC_MRP_domain1"/>
    <property type="match status" value="1"/>
</dbReference>
<feature type="transmembrane region" description="Helical" evidence="10">
    <location>
        <begin position="578"/>
        <end position="602"/>
    </location>
</feature>
<organism evidence="13 14">
    <name type="scientific">Pseudomicrostroma glucosiphilum</name>
    <dbReference type="NCBI Taxonomy" id="1684307"/>
    <lineage>
        <taxon>Eukaryota</taxon>
        <taxon>Fungi</taxon>
        <taxon>Dikarya</taxon>
        <taxon>Basidiomycota</taxon>
        <taxon>Ustilaginomycotina</taxon>
        <taxon>Exobasidiomycetes</taxon>
        <taxon>Microstromatales</taxon>
        <taxon>Microstromatales incertae sedis</taxon>
        <taxon>Pseudomicrostroma</taxon>
    </lineage>
</organism>
<evidence type="ECO:0000256" key="8">
    <source>
        <dbReference type="ARBA" id="ARBA00023136"/>
    </source>
</evidence>
<evidence type="ECO:0000256" key="10">
    <source>
        <dbReference type="SAM" id="Phobius"/>
    </source>
</evidence>
<feature type="domain" description="ABC transmembrane type-1" evidence="12">
    <location>
        <begin position="582"/>
        <end position="871"/>
    </location>
</feature>
<dbReference type="Pfam" id="PF00664">
    <property type="entry name" value="ABC_membrane"/>
    <property type="match status" value="2"/>
</dbReference>
<dbReference type="AlphaFoldDB" id="A0A316U3F4"/>
<feature type="transmembrane region" description="Helical" evidence="10">
    <location>
        <begin position="12"/>
        <end position="31"/>
    </location>
</feature>
<name>A0A316U3F4_9BASI</name>
<protein>
    <submittedName>
        <fullName evidence="13">P-loop containing nucleoside triphosphate hydrolase protein</fullName>
    </submittedName>
</protein>
<accession>A0A316U3F4</accession>
<dbReference type="EMBL" id="KZ819330">
    <property type="protein sequence ID" value="PWN19710.1"/>
    <property type="molecule type" value="Genomic_DNA"/>
</dbReference>
<dbReference type="SUPFAM" id="SSF52540">
    <property type="entry name" value="P-loop containing nucleoside triphosphate hydrolases"/>
    <property type="match status" value="2"/>
</dbReference>
<evidence type="ECO:0000256" key="6">
    <source>
        <dbReference type="ARBA" id="ARBA00022840"/>
    </source>
</evidence>
<feature type="transmembrane region" description="Helical" evidence="10">
    <location>
        <begin position="622"/>
        <end position="641"/>
    </location>
</feature>
<keyword evidence="6" id="KW-0067">ATP-binding</keyword>
<keyword evidence="2" id="KW-0813">Transport</keyword>
<feature type="domain" description="ABC transmembrane type-1" evidence="12">
    <location>
        <begin position="1"/>
        <end position="179"/>
    </location>
</feature>
<proteinExistence type="predicted"/>
<evidence type="ECO:0000256" key="4">
    <source>
        <dbReference type="ARBA" id="ARBA00022737"/>
    </source>
</evidence>
<dbReference type="STRING" id="1684307.A0A316U3F4"/>
<dbReference type="GO" id="GO:0140359">
    <property type="term" value="F:ABC-type transporter activity"/>
    <property type="evidence" value="ECO:0007669"/>
    <property type="project" value="InterPro"/>
</dbReference>
<dbReference type="GO" id="GO:0000329">
    <property type="term" value="C:fungal-type vacuole membrane"/>
    <property type="evidence" value="ECO:0007669"/>
    <property type="project" value="TreeGrafter"/>
</dbReference>
<dbReference type="PROSITE" id="PS50929">
    <property type="entry name" value="ABC_TM1F"/>
    <property type="match status" value="2"/>
</dbReference>
<dbReference type="RefSeq" id="XP_025346870.1">
    <property type="nucleotide sequence ID" value="XM_025490691.1"/>
</dbReference>
<dbReference type="InterPro" id="IPR003593">
    <property type="entry name" value="AAA+_ATPase"/>
</dbReference>
<comment type="subcellular location">
    <subcellularLocation>
        <location evidence="1">Membrane</location>
        <topology evidence="1">Multi-pass membrane protein</topology>
    </subcellularLocation>
</comment>
<feature type="transmembrane region" description="Helical" evidence="10">
    <location>
        <begin position="725"/>
        <end position="744"/>
    </location>
</feature>
<feature type="domain" description="ABC transporter" evidence="11">
    <location>
        <begin position="214"/>
        <end position="481"/>
    </location>
</feature>
<dbReference type="GO" id="GO:0016887">
    <property type="term" value="F:ATP hydrolysis activity"/>
    <property type="evidence" value="ECO:0007669"/>
    <property type="project" value="InterPro"/>
</dbReference>
<evidence type="ECO:0000259" key="11">
    <source>
        <dbReference type="PROSITE" id="PS50893"/>
    </source>
</evidence>
<dbReference type="PANTHER" id="PTHR24223">
    <property type="entry name" value="ATP-BINDING CASSETTE SUB-FAMILY C"/>
    <property type="match status" value="1"/>
</dbReference>
<evidence type="ECO:0000256" key="9">
    <source>
        <dbReference type="SAM" id="MobiDB-lite"/>
    </source>
</evidence>
<feature type="transmembrane region" description="Helical" evidence="10">
    <location>
        <begin position="38"/>
        <end position="56"/>
    </location>
</feature>
<dbReference type="PROSITE" id="PS50893">
    <property type="entry name" value="ABC_TRANSPORTER_2"/>
    <property type="match status" value="2"/>
</dbReference>
<dbReference type="Gene3D" id="1.20.1560.10">
    <property type="entry name" value="ABC transporter type 1, transmembrane domain"/>
    <property type="match status" value="2"/>
</dbReference>
<feature type="non-terminal residue" evidence="13">
    <location>
        <position position="1170"/>
    </location>
</feature>
<reference evidence="13 14" key="1">
    <citation type="journal article" date="2018" name="Mol. Biol. Evol.">
        <title>Broad Genomic Sampling Reveals a Smut Pathogenic Ancestry of the Fungal Clade Ustilaginomycotina.</title>
        <authorList>
            <person name="Kijpornyongpan T."/>
            <person name="Mondo S.J."/>
            <person name="Barry K."/>
            <person name="Sandor L."/>
            <person name="Lee J."/>
            <person name="Lipzen A."/>
            <person name="Pangilinan J."/>
            <person name="LaButti K."/>
            <person name="Hainaut M."/>
            <person name="Henrissat B."/>
            <person name="Grigoriev I.V."/>
            <person name="Spatafora J.W."/>
            <person name="Aime M.C."/>
        </authorList>
    </citation>
    <scope>NUCLEOTIDE SEQUENCE [LARGE SCALE GENOMIC DNA]</scope>
    <source>
        <strain evidence="13 14">MCA 4718</strain>
    </source>
</reference>
<dbReference type="GeneID" id="37012425"/>
<gene>
    <name evidence="13" type="ORF">BCV69DRAFT_261166</name>
</gene>
<dbReference type="Pfam" id="PF00005">
    <property type="entry name" value="ABC_tran"/>
    <property type="match status" value="2"/>
</dbReference>
<keyword evidence="13" id="KW-0378">Hydrolase</keyword>
<dbReference type="FunFam" id="1.20.1560.10:FF:000013">
    <property type="entry name" value="ABC transporter C family member 2"/>
    <property type="match status" value="1"/>
</dbReference>
<keyword evidence="5" id="KW-0547">Nucleotide-binding</keyword>
<evidence type="ECO:0000256" key="2">
    <source>
        <dbReference type="ARBA" id="ARBA00022448"/>
    </source>
</evidence>